<reference evidence="18" key="1">
    <citation type="submission" date="2015-05" db="EMBL/GenBank/DDBJ databases">
        <authorList>
            <person name="Urmite Genomes"/>
        </authorList>
    </citation>
    <scope>NUCLEOTIDE SEQUENCE [LARGE SCALE GENOMIC DNA]</scope>
    <source>
        <strain evidence="18">LF1</strain>
    </source>
</reference>
<dbReference type="InterPro" id="IPR046336">
    <property type="entry name" value="Lon_prtase_N_sf"/>
</dbReference>
<keyword evidence="3 9" id="KW-0645">Protease</keyword>
<evidence type="ECO:0000256" key="6">
    <source>
        <dbReference type="ARBA" id="ARBA00022825"/>
    </source>
</evidence>
<dbReference type="Gene3D" id="1.20.58.1480">
    <property type="match status" value="1"/>
</dbReference>
<dbReference type="Pfam" id="PF02190">
    <property type="entry name" value="LON_substr_bdg"/>
    <property type="match status" value="1"/>
</dbReference>
<dbReference type="GO" id="GO:0043565">
    <property type="term" value="F:sequence-specific DNA binding"/>
    <property type="evidence" value="ECO:0007669"/>
    <property type="project" value="UniProtKB-UniRule"/>
</dbReference>
<comment type="function">
    <text evidence="9">ATP-dependent serine protease that mediates the selective degradation of mutant and abnormal proteins as well as certain short-lived regulatory proteins. Required for cellular homeostasis and for survival from DNA damage and developmental changes induced by stress. Degrades polypeptides processively to yield small peptide fragments that are 5 to 10 amino acids long. Binds to DNA in a double-stranded, site-specific manner.</text>
</comment>
<keyword evidence="5 9" id="KW-0378">Hydrolase</keyword>
<dbReference type="EMBL" id="CVRB01000004">
    <property type="protein sequence ID" value="CRK84324.1"/>
    <property type="molecule type" value="Genomic_DNA"/>
</dbReference>
<dbReference type="AlphaFoldDB" id="A0A0U1P1Z2"/>
<comment type="induction">
    <text evidence="9">By heat shock.</text>
</comment>
<evidence type="ECO:0000256" key="4">
    <source>
        <dbReference type="ARBA" id="ARBA00022741"/>
    </source>
</evidence>
<dbReference type="FunFam" id="3.40.50.300:FF:000382">
    <property type="entry name" value="Lon protease homolog 2, peroxisomal"/>
    <property type="match status" value="1"/>
</dbReference>
<dbReference type="GO" id="GO:0005524">
    <property type="term" value="F:ATP binding"/>
    <property type="evidence" value="ECO:0007669"/>
    <property type="project" value="UniProtKB-UniRule"/>
</dbReference>
<comment type="subunit">
    <text evidence="9 10">Homohexamer. Organized in a ring with a central cavity.</text>
</comment>
<dbReference type="InterPro" id="IPR027543">
    <property type="entry name" value="Lon_bac"/>
</dbReference>
<sequence>MHFVKNFCQQSISNFPFINQLFGENKSYESVFSPIIRHIITNKIELKKEILAFIDFLHLEVQILAKNNELNVPLLPLRGLLVYPTMVLHLDVGRERSVQALEKAMVDDHLIFLTTQKDVSIDEPLEEDLYRMGTLTKVKQMLKLPNGTIRVLVEGLVRAEIVSFQDEEEYYSVSIVTHEDPDTRDVEDQALMRTMLEYFEQYIKLSKKISAETYASVADIEEPGRMADIISSHLPIKLKEKQDILETIEVKQRINRVIGIIHNEKEVLNLEKKIGQRVKRSMERTQKEYYLREQMKAIQKELGDKEGKTGEIAELTEKINQAGMPENVHQIALKELDRYEKVPASSAESSVIRNYIDWLISLPWSKKTEDDIDILRAEKILNKEHYGLEKVKERVLEYLAVQKLTNSLKGPILCLAGPPGVGKTSLARSIATSLNRNFVRVSLGGVRDESEIRGHRRTYVGAMPGRIIQGMKKAGTINPVFLLDEIDKMSSDFRGDPSSALLEVLDPEQNSNFSDHYIEEPYNLSKVMFIATANNLSTIPGPLLDRMEIITIAGYTELEKVHITRDHLLPKQIKENGLSKGILQVRDDVILKVVRYYTREAGVRSLERQMATICRKTAKIVVSGKKKRVVITEKNIEEFLGKPRFRYGQAETENQVGVATGLAYTTVGGDTLQIEVSLAPGKGKLVLTGKLGDVMKESAQAAFSYVRSKAKELGIEEDFHEKYDIHIHVPEGAVPKDGPSAGITIATALVSALSGRPIRREVGMTGEITLRGRVLPIGGLKEKTLSAHRAGLTKVILPKDNEMDIDDIPESVRNELEFVLVSHVDEVLKHALLEGVVK</sequence>
<feature type="domain" description="Lon N-terminal" evidence="16">
    <location>
        <begin position="72"/>
        <end position="265"/>
    </location>
</feature>
<keyword evidence="8 9" id="KW-0346">Stress response</keyword>
<dbReference type="InterPro" id="IPR027417">
    <property type="entry name" value="P-loop_NTPase"/>
</dbReference>
<dbReference type="GO" id="GO:0004176">
    <property type="term" value="F:ATP-dependent peptidase activity"/>
    <property type="evidence" value="ECO:0007669"/>
    <property type="project" value="UniProtKB-UniRule"/>
</dbReference>
<dbReference type="GO" id="GO:0004252">
    <property type="term" value="F:serine-type endopeptidase activity"/>
    <property type="evidence" value="ECO:0007669"/>
    <property type="project" value="UniProtKB-UniRule"/>
</dbReference>
<dbReference type="PANTHER" id="PTHR10046">
    <property type="entry name" value="ATP DEPENDENT LON PROTEASE FAMILY MEMBER"/>
    <property type="match status" value="1"/>
</dbReference>
<dbReference type="Gene3D" id="1.10.8.60">
    <property type="match status" value="1"/>
</dbReference>
<dbReference type="SUPFAM" id="SSF52540">
    <property type="entry name" value="P-loop containing nucleoside triphosphate hydrolases"/>
    <property type="match status" value="1"/>
</dbReference>
<dbReference type="Gene3D" id="3.30.230.10">
    <property type="match status" value="1"/>
</dbReference>
<comment type="subcellular location">
    <subcellularLocation>
        <location evidence="1 9 10">Cytoplasm</location>
    </subcellularLocation>
</comment>
<keyword evidence="2 9" id="KW-0963">Cytoplasm</keyword>
<keyword evidence="4 9" id="KW-0547">Nucleotide-binding</keyword>
<dbReference type="Pfam" id="PF00004">
    <property type="entry name" value="AAA"/>
    <property type="match status" value="1"/>
</dbReference>
<evidence type="ECO:0000256" key="11">
    <source>
        <dbReference type="PIRSR" id="PIRSR001174-1"/>
    </source>
</evidence>
<gene>
    <name evidence="17" type="primary">lonA</name>
    <name evidence="9" type="synonym">lon</name>
    <name evidence="17" type="ORF">BN000_04331</name>
</gene>
<dbReference type="Gene3D" id="2.30.130.40">
    <property type="entry name" value="LON domain-like"/>
    <property type="match status" value="1"/>
</dbReference>
<evidence type="ECO:0000256" key="2">
    <source>
        <dbReference type="ARBA" id="ARBA00022490"/>
    </source>
</evidence>
<comment type="catalytic activity">
    <reaction evidence="9 10 13">
        <text>Hydrolysis of proteins in presence of ATP.</text>
        <dbReference type="EC" id="3.4.21.53"/>
    </reaction>
</comment>
<dbReference type="FunFam" id="1.20.5.5270:FF:000002">
    <property type="entry name" value="Lon protease homolog"/>
    <property type="match status" value="1"/>
</dbReference>
<proteinExistence type="evidence at transcript level"/>
<evidence type="ECO:0000256" key="13">
    <source>
        <dbReference type="PROSITE-ProRule" id="PRU01122"/>
    </source>
</evidence>
<dbReference type="SUPFAM" id="SSF88697">
    <property type="entry name" value="PUA domain-like"/>
    <property type="match status" value="1"/>
</dbReference>
<name>A0A0U1P1Z2_9BACI</name>
<evidence type="ECO:0000256" key="7">
    <source>
        <dbReference type="ARBA" id="ARBA00022840"/>
    </source>
</evidence>
<dbReference type="SMART" id="SM00464">
    <property type="entry name" value="LON"/>
    <property type="match status" value="1"/>
</dbReference>
<evidence type="ECO:0000256" key="5">
    <source>
        <dbReference type="ARBA" id="ARBA00022801"/>
    </source>
</evidence>
<dbReference type="Proteomes" id="UP000199087">
    <property type="component" value="Unassembled WGS sequence"/>
</dbReference>
<evidence type="ECO:0000256" key="1">
    <source>
        <dbReference type="ARBA" id="ARBA00004496"/>
    </source>
</evidence>
<feature type="active site" evidence="9 11">
    <location>
        <position position="783"/>
    </location>
</feature>
<dbReference type="CDD" id="cd19500">
    <property type="entry name" value="RecA-like_Lon"/>
    <property type="match status" value="1"/>
</dbReference>
<dbReference type="GO" id="GO:0016887">
    <property type="term" value="F:ATP hydrolysis activity"/>
    <property type="evidence" value="ECO:0007669"/>
    <property type="project" value="UniProtKB-UniRule"/>
</dbReference>
<keyword evidence="7 9" id="KW-0067">ATP-binding</keyword>
<evidence type="ECO:0000256" key="8">
    <source>
        <dbReference type="ARBA" id="ARBA00023016"/>
    </source>
</evidence>
<dbReference type="InterPro" id="IPR020568">
    <property type="entry name" value="Ribosomal_Su5_D2-typ_SF"/>
</dbReference>
<dbReference type="InterPro" id="IPR015947">
    <property type="entry name" value="PUA-like_sf"/>
</dbReference>
<dbReference type="NCBIfam" id="NF008053">
    <property type="entry name" value="PRK10787.1"/>
    <property type="match status" value="1"/>
</dbReference>
<dbReference type="GO" id="GO:0034605">
    <property type="term" value="P:cellular response to heat"/>
    <property type="evidence" value="ECO:0007669"/>
    <property type="project" value="UniProtKB-UniRule"/>
</dbReference>
<organism evidence="17 18">
    <name type="scientific">Neobacillus massiliamazoniensis</name>
    <dbReference type="NCBI Taxonomy" id="1499688"/>
    <lineage>
        <taxon>Bacteria</taxon>
        <taxon>Bacillati</taxon>
        <taxon>Bacillota</taxon>
        <taxon>Bacilli</taxon>
        <taxon>Bacillales</taxon>
        <taxon>Bacillaceae</taxon>
        <taxon>Neobacillus</taxon>
    </lineage>
</organism>
<dbReference type="GO" id="GO:0005737">
    <property type="term" value="C:cytoplasm"/>
    <property type="evidence" value="ECO:0007669"/>
    <property type="project" value="UniProtKB-SubCell"/>
</dbReference>
<dbReference type="PIRSF" id="PIRSF001174">
    <property type="entry name" value="Lon_proteas"/>
    <property type="match status" value="1"/>
</dbReference>
<dbReference type="InterPro" id="IPR003959">
    <property type="entry name" value="ATPase_AAA_core"/>
</dbReference>
<evidence type="ECO:0000259" key="15">
    <source>
        <dbReference type="PROSITE" id="PS51786"/>
    </source>
</evidence>
<dbReference type="InterPro" id="IPR008268">
    <property type="entry name" value="Peptidase_S16_AS"/>
</dbReference>
<dbReference type="InterPro" id="IPR003111">
    <property type="entry name" value="Lon_prtase_N"/>
</dbReference>
<accession>A0A0U1P1Z2</accession>
<dbReference type="PROSITE" id="PS51787">
    <property type="entry name" value="LON_N"/>
    <property type="match status" value="1"/>
</dbReference>
<comment type="similarity">
    <text evidence="9 10 13 14">Belongs to the peptidase S16 family.</text>
</comment>
<dbReference type="InterPro" id="IPR003593">
    <property type="entry name" value="AAA+_ATPase"/>
</dbReference>
<evidence type="ECO:0000313" key="18">
    <source>
        <dbReference type="Proteomes" id="UP000199087"/>
    </source>
</evidence>
<evidence type="ECO:0000259" key="16">
    <source>
        <dbReference type="PROSITE" id="PS51787"/>
    </source>
</evidence>
<feature type="active site" evidence="9 11">
    <location>
        <position position="740"/>
    </location>
</feature>
<dbReference type="InterPro" id="IPR014721">
    <property type="entry name" value="Ribsml_uS5_D2-typ_fold_subgr"/>
</dbReference>
<dbReference type="InterPro" id="IPR054594">
    <property type="entry name" value="Lon_lid"/>
</dbReference>
<feature type="binding site" evidence="9 12">
    <location>
        <begin position="417"/>
        <end position="424"/>
    </location>
    <ligand>
        <name>ATP</name>
        <dbReference type="ChEBI" id="CHEBI:30616"/>
    </ligand>
</feature>
<dbReference type="EC" id="3.4.21.53" evidence="9 10"/>
<dbReference type="PROSITE" id="PS51786">
    <property type="entry name" value="LON_PROTEOLYTIC"/>
    <property type="match status" value="1"/>
</dbReference>
<dbReference type="InterPro" id="IPR008269">
    <property type="entry name" value="Lon_proteolytic"/>
</dbReference>
<dbReference type="SMART" id="SM00382">
    <property type="entry name" value="AAA"/>
    <property type="match status" value="1"/>
</dbReference>
<evidence type="ECO:0000256" key="14">
    <source>
        <dbReference type="RuleBase" id="RU000591"/>
    </source>
</evidence>
<dbReference type="PRINTS" id="PR00830">
    <property type="entry name" value="ENDOLAPTASE"/>
</dbReference>
<keyword evidence="6 9" id="KW-0720">Serine protease</keyword>
<dbReference type="InterPro" id="IPR027065">
    <property type="entry name" value="Lon_Prtase"/>
</dbReference>
<evidence type="ECO:0000256" key="3">
    <source>
        <dbReference type="ARBA" id="ARBA00022670"/>
    </source>
</evidence>
<dbReference type="InterPro" id="IPR004815">
    <property type="entry name" value="Lon_bac/euk-typ"/>
</dbReference>
<dbReference type="NCBIfam" id="TIGR00763">
    <property type="entry name" value="lon"/>
    <property type="match status" value="1"/>
</dbReference>
<dbReference type="Pfam" id="PF05362">
    <property type="entry name" value="Lon_C"/>
    <property type="match status" value="1"/>
</dbReference>
<dbReference type="SUPFAM" id="SSF54211">
    <property type="entry name" value="Ribosomal protein S5 domain 2-like"/>
    <property type="match status" value="1"/>
</dbReference>
<dbReference type="PROSITE" id="PS01046">
    <property type="entry name" value="LON_SER"/>
    <property type="match status" value="1"/>
</dbReference>
<protein>
    <recommendedName>
        <fullName evidence="9 10">Lon protease</fullName>
        <ecNumber evidence="9 10">3.4.21.53</ecNumber>
    </recommendedName>
    <alternativeName>
        <fullName evidence="9">ATP-dependent protease La</fullName>
    </alternativeName>
</protein>
<evidence type="ECO:0000256" key="12">
    <source>
        <dbReference type="PIRSR" id="PIRSR001174-2"/>
    </source>
</evidence>
<evidence type="ECO:0000256" key="9">
    <source>
        <dbReference type="HAMAP-Rule" id="MF_01973"/>
    </source>
</evidence>
<dbReference type="Gene3D" id="1.20.5.5270">
    <property type="match status" value="1"/>
</dbReference>
<evidence type="ECO:0000313" key="17">
    <source>
        <dbReference type="EMBL" id="CRK84324.1"/>
    </source>
</evidence>
<dbReference type="FunFam" id="3.30.230.10:FF:000010">
    <property type="entry name" value="Lon protease"/>
    <property type="match status" value="1"/>
</dbReference>
<dbReference type="GO" id="GO:0006515">
    <property type="term" value="P:protein quality control for misfolded or incompletely synthesized proteins"/>
    <property type="evidence" value="ECO:0007669"/>
    <property type="project" value="UniProtKB-UniRule"/>
</dbReference>
<dbReference type="Pfam" id="PF22667">
    <property type="entry name" value="Lon_lid"/>
    <property type="match status" value="1"/>
</dbReference>
<evidence type="ECO:0000256" key="10">
    <source>
        <dbReference type="PIRNR" id="PIRNR001174"/>
    </source>
</evidence>
<dbReference type="HAMAP" id="MF_01973">
    <property type="entry name" value="lon_bact"/>
    <property type="match status" value="1"/>
</dbReference>
<dbReference type="STRING" id="1499688.BN000_04331"/>
<feature type="domain" description="Lon proteolytic" evidence="15">
    <location>
        <begin position="653"/>
        <end position="834"/>
    </location>
</feature>
<dbReference type="Gene3D" id="3.40.50.300">
    <property type="entry name" value="P-loop containing nucleotide triphosphate hydrolases"/>
    <property type="match status" value="1"/>
</dbReference>
<keyword evidence="18" id="KW-1185">Reference proteome</keyword>